<proteinExistence type="predicted"/>
<dbReference type="EMBL" id="PVEO01000003">
    <property type="protein sequence ID" value="PQV49547.1"/>
    <property type="molecule type" value="Genomic_DNA"/>
</dbReference>
<accession>A0A362X818</accession>
<dbReference type="Proteomes" id="UP000251545">
    <property type="component" value="Unassembled WGS sequence"/>
</dbReference>
<organism evidence="1 2">
    <name type="scientific">Jejuia pallidilutea</name>
    <dbReference type="NCBI Taxonomy" id="504487"/>
    <lineage>
        <taxon>Bacteria</taxon>
        <taxon>Pseudomonadati</taxon>
        <taxon>Bacteroidota</taxon>
        <taxon>Flavobacteriia</taxon>
        <taxon>Flavobacteriales</taxon>
        <taxon>Flavobacteriaceae</taxon>
        <taxon>Jejuia</taxon>
    </lineage>
</organism>
<dbReference type="OrthoDB" id="770454at2"/>
<dbReference type="AlphaFoldDB" id="A0A362X818"/>
<reference evidence="1 2" key="1">
    <citation type="submission" date="2018-02" db="EMBL/GenBank/DDBJ databases">
        <title>Genomic Encyclopedia of Archaeal and Bacterial Type Strains, Phase II (KMG-II): from individual species to whole genera.</title>
        <authorList>
            <person name="Goeker M."/>
        </authorList>
    </citation>
    <scope>NUCLEOTIDE SEQUENCE [LARGE SCALE GENOMIC DNA]</scope>
    <source>
        <strain evidence="1 2">DSM 21165</strain>
    </source>
</reference>
<protein>
    <submittedName>
        <fullName evidence="1">Uncharacterized protein</fullName>
    </submittedName>
</protein>
<comment type="caution">
    <text evidence="1">The sequence shown here is derived from an EMBL/GenBank/DDBJ whole genome shotgun (WGS) entry which is preliminary data.</text>
</comment>
<sequence>MDIKTSKIELVKMILNIESDEFIKKISDYVKKEKKDFWNELSPQDQAEIKKGIKQLEEGKRTSYNDILKKIS</sequence>
<dbReference type="RefSeq" id="WP_042240348.1">
    <property type="nucleotide sequence ID" value="NZ_BBNR01000001.1"/>
</dbReference>
<name>A0A362X818_9FLAO</name>
<evidence type="ECO:0000313" key="1">
    <source>
        <dbReference type="EMBL" id="PQV49547.1"/>
    </source>
</evidence>
<gene>
    <name evidence="1" type="ORF">CLV33_103183</name>
</gene>
<evidence type="ECO:0000313" key="2">
    <source>
        <dbReference type="Proteomes" id="UP000251545"/>
    </source>
</evidence>